<evidence type="ECO:0000313" key="2">
    <source>
        <dbReference type="Proteomes" id="UP001186974"/>
    </source>
</evidence>
<evidence type="ECO:0000313" key="1">
    <source>
        <dbReference type="EMBL" id="KAK3079311.1"/>
    </source>
</evidence>
<dbReference type="Proteomes" id="UP001186974">
    <property type="component" value="Unassembled WGS sequence"/>
</dbReference>
<gene>
    <name evidence="1" type="ORF">LTS18_005177</name>
</gene>
<accession>A0ACC3DRM3</accession>
<protein>
    <submittedName>
        <fullName evidence="1">Uncharacterized protein</fullName>
    </submittedName>
</protein>
<keyword evidence="2" id="KW-1185">Reference proteome</keyword>
<dbReference type="EMBL" id="JAWDJW010001227">
    <property type="protein sequence ID" value="KAK3079311.1"/>
    <property type="molecule type" value="Genomic_DNA"/>
</dbReference>
<reference evidence="1" key="1">
    <citation type="submission" date="2024-09" db="EMBL/GenBank/DDBJ databases">
        <title>Black Yeasts Isolated from many extreme environments.</title>
        <authorList>
            <person name="Coleine C."/>
            <person name="Stajich J.E."/>
            <person name="Selbmann L."/>
        </authorList>
    </citation>
    <scope>NUCLEOTIDE SEQUENCE</scope>
    <source>
        <strain evidence="1">CCFEE 5737</strain>
    </source>
</reference>
<comment type="caution">
    <text evidence="1">The sequence shown here is derived from an EMBL/GenBank/DDBJ whole genome shotgun (WGS) entry which is preliminary data.</text>
</comment>
<organism evidence="1 2">
    <name type="scientific">Coniosporium uncinatum</name>
    <dbReference type="NCBI Taxonomy" id="93489"/>
    <lineage>
        <taxon>Eukaryota</taxon>
        <taxon>Fungi</taxon>
        <taxon>Dikarya</taxon>
        <taxon>Ascomycota</taxon>
        <taxon>Pezizomycotina</taxon>
        <taxon>Dothideomycetes</taxon>
        <taxon>Dothideomycetes incertae sedis</taxon>
        <taxon>Coniosporium</taxon>
    </lineage>
</organism>
<name>A0ACC3DRM3_9PEZI</name>
<sequence>MAAKEALPETVGELLYDEKPSLDNKPYNQIGGMMLPAASKQHTMTRKKTKRKEDGLIATLCAVFVEHQIGISVNLLLLLAMAHILFPRARRRTRKFFELSYHDPTTDRYTQGSDDLYFVAFWIVLFTGLRCLVMDYVLTPAAQWGGVTSRKAKVRFTEQAWLIVYYSVLWTSGLYLMYNSKYWFNLRELWTDFPTQSMAGLMKWYYLVQFAFWLQQIVVVNIEERRKDHWQMFTHHIFTSALIFTSYGFYQTKVGNAILCIMDGVDIALAVAKILKYMGFQTVCDAAFGFFVLSWFLCRHVYYLAICWSIWAQVPHIMDSGCYESKSGVKISLDGGNNIMKNVMHGYRDSGGVVCFNENIRFGFLGLLLALQVITIIWFGMICRVVYGVISGKGAEDSRSDDEGAEDEDEEVEVQGSTFPVQYDGVSRTPSPSQFQRPLEEEVGVEALHFPRRSSSSRRPYKKSNGRSSGISLPGPVDKKELLGRIGCDKPPESD</sequence>
<proteinExistence type="predicted"/>